<keyword evidence="2" id="KW-1185">Reference proteome</keyword>
<comment type="caution">
    <text evidence="1">The sequence shown here is derived from an EMBL/GenBank/DDBJ whole genome shotgun (WGS) entry which is preliminary data.</text>
</comment>
<protein>
    <submittedName>
        <fullName evidence="1">Uncharacterized protein</fullName>
    </submittedName>
</protein>
<reference evidence="1" key="1">
    <citation type="journal article" date="2023" name="Insect Mol. Biol.">
        <title>Genome sequencing provides insights into the evolution of gene families encoding plant cell wall-degrading enzymes in longhorned beetles.</title>
        <authorList>
            <person name="Shin N.R."/>
            <person name="Okamura Y."/>
            <person name="Kirsch R."/>
            <person name="Pauchet Y."/>
        </authorList>
    </citation>
    <scope>NUCLEOTIDE SEQUENCE</scope>
    <source>
        <strain evidence="1">AMC_N1</strain>
    </source>
</reference>
<organism evidence="1 2">
    <name type="scientific">Aromia moschata</name>
    <dbReference type="NCBI Taxonomy" id="1265417"/>
    <lineage>
        <taxon>Eukaryota</taxon>
        <taxon>Metazoa</taxon>
        <taxon>Ecdysozoa</taxon>
        <taxon>Arthropoda</taxon>
        <taxon>Hexapoda</taxon>
        <taxon>Insecta</taxon>
        <taxon>Pterygota</taxon>
        <taxon>Neoptera</taxon>
        <taxon>Endopterygota</taxon>
        <taxon>Coleoptera</taxon>
        <taxon>Polyphaga</taxon>
        <taxon>Cucujiformia</taxon>
        <taxon>Chrysomeloidea</taxon>
        <taxon>Cerambycidae</taxon>
        <taxon>Cerambycinae</taxon>
        <taxon>Callichromatini</taxon>
        <taxon>Aromia</taxon>
    </lineage>
</organism>
<name>A0AAV8YE69_9CUCU</name>
<dbReference type="Proteomes" id="UP001162162">
    <property type="component" value="Unassembled WGS sequence"/>
</dbReference>
<dbReference type="EMBL" id="JAPWTK010000106">
    <property type="protein sequence ID" value="KAJ8950006.1"/>
    <property type="molecule type" value="Genomic_DNA"/>
</dbReference>
<accession>A0AAV8YE69</accession>
<gene>
    <name evidence="1" type="ORF">NQ318_002417</name>
</gene>
<dbReference type="AlphaFoldDB" id="A0AAV8YE69"/>
<sequence length="59" mass="7073">MLRNSDLENVIQDDSANTFIKRCLKNRVHSDELQLLKKVTPRDQFTRTDLHYIQLNKCR</sequence>
<evidence type="ECO:0000313" key="1">
    <source>
        <dbReference type="EMBL" id="KAJ8950006.1"/>
    </source>
</evidence>
<evidence type="ECO:0000313" key="2">
    <source>
        <dbReference type="Proteomes" id="UP001162162"/>
    </source>
</evidence>
<proteinExistence type="predicted"/>